<dbReference type="InterPro" id="IPR050834">
    <property type="entry name" value="Glycosyltransf_2"/>
</dbReference>
<dbReference type="SUPFAM" id="SSF53448">
    <property type="entry name" value="Nucleotide-diphospho-sugar transferases"/>
    <property type="match status" value="1"/>
</dbReference>
<dbReference type="Gene3D" id="3.90.550.10">
    <property type="entry name" value="Spore Coat Polysaccharide Biosynthesis Protein SpsA, Chain A"/>
    <property type="match status" value="1"/>
</dbReference>
<dbReference type="Proteomes" id="UP000297053">
    <property type="component" value="Chromosome"/>
</dbReference>
<organism evidence="5 6">
    <name type="scientific">Halomicrobium mukohataei</name>
    <dbReference type="NCBI Taxonomy" id="57705"/>
    <lineage>
        <taxon>Archaea</taxon>
        <taxon>Methanobacteriati</taxon>
        <taxon>Methanobacteriota</taxon>
        <taxon>Stenosarchaea group</taxon>
        <taxon>Halobacteria</taxon>
        <taxon>Halobacteriales</taxon>
        <taxon>Haloarculaceae</taxon>
        <taxon>Halomicrobium</taxon>
    </lineage>
</organism>
<dbReference type="InterPro" id="IPR029044">
    <property type="entry name" value="Nucleotide-diphossugar_trans"/>
</dbReference>
<dbReference type="EMBL" id="CP039375">
    <property type="protein sequence ID" value="QCD66037.1"/>
    <property type="molecule type" value="Genomic_DNA"/>
</dbReference>
<evidence type="ECO:0000256" key="2">
    <source>
        <dbReference type="ARBA" id="ARBA00022676"/>
    </source>
</evidence>
<protein>
    <submittedName>
        <fullName evidence="5">Glycosyltransferase</fullName>
    </submittedName>
</protein>
<dbReference type="PANTHER" id="PTHR43685:SF5">
    <property type="entry name" value="GLYCOSYLTRANSFERASE EPSE-RELATED"/>
    <property type="match status" value="1"/>
</dbReference>
<evidence type="ECO:0000259" key="4">
    <source>
        <dbReference type="Pfam" id="PF00535"/>
    </source>
</evidence>
<keyword evidence="2" id="KW-0328">Glycosyltransferase</keyword>
<reference evidence="5 6" key="1">
    <citation type="submission" date="2019-04" db="EMBL/GenBank/DDBJ databases">
        <title>Complete genome sequence of Arthrobacter sp. ZXY-2 associated with effective atrazine degradation and salt adaptation.</title>
        <authorList>
            <person name="Zhao X."/>
        </authorList>
    </citation>
    <scope>NUCLEOTIDE SEQUENCE [LARGE SCALE GENOMIC DNA]</scope>
    <source>
        <strain evidence="6">ZP60</strain>
    </source>
</reference>
<comment type="similarity">
    <text evidence="1">Belongs to the glycosyltransferase 2 family.</text>
</comment>
<feature type="domain" description="Glycosyltransferase 2-like" evidence="4">
    <location>
        <begin position="15"/>
        <end position="174"/>
    </location>
</feature>
<dbReference type="GO" id="GO:0016757">
    <property type="term" value="F:glycosyltransferase activity"/>
    <property type="evidence" value="ECO:0007669"/>
    <property type="project" value="UniProtKB-KW"/>
</dbReference>
<sequence length="282" mass="32488">MKSAEVNSLSKRPFSVLISVYKEDNPDHFKTALESIVNQTIVPDEVLVVKDGPLPDDLDSVIAEFQTSYPETFVQVALNENQGLGKALQTGVRLCSHDLIARMDADDVSVSERFEEQLRYLEQHPEVDVLGGYVSEFDQDPGAADRIRAVPQDADEIRKFARSRCPTNHPTVIFRRESVLEAGNYRPWRLMQDYELWMRMLNHGHIIENLPKVLVKSRAGSALYGRRGGKKYARLELKLQREFRRMGVISQTRFVKNVLSRVPIRLVPNRIRELIYRFCFRS</sequence>
<dbReference type="Pfam" id="PF00535">
    <property type="entry name" value="Glycos_transf_2"/>
    <property type="match status" value="1"/>
</dbReference>
<name>A0A4D6KDZ1_9EURY</name>
<dbReference type="GeneID" id="42179357"/>
<dbReference type="KEGG" id="halz:E5139_10435"/>
<dbReference type="AlphaFoldDB" id="A0A4D6KDZ1"/>
<gene>
    <name evidence="5" type="ORF">E5139_10435</name>
</gene>
<evidence type="ECO:0000313" key="5">
    <source>
        <dbReference type="EMBL" id="QCD66037.1"/>
    </source>
</evidence>
<dbReference type="RefSeq" id="WP_015762420.1">
    <property type="nucleotide sequence ID" value="NZ_CP039375.1"/>
</dbReference>
<reference evidence="5 6" key="2">
    <citation type="submission" date="2019-04" db="EMBL/GenBank/DDBJ databases">
        <authorList>
            <person name="Yang S."/>
            <person name="Wei W."/>
        </authorList>
    </citation>
    <scope>NUCLEOTIDE SEQUENCE [LARGE SCALE GENOMIC DNA]</scope>
    <source>
        <strain evidence="6">ZP60</strain>
    </source>
</reference>
<dbReference type="InterPro" id="IPR001173">
    <property type="entry name" value="Glyco_trans_2-like"/>
</dbReference>
<evidence type="ECO:0000256" key="1">
    <source>
        <dbReference type="ARBA" id="ARBA00006739"/>
    </source>
</evidence>
<evidence type="ECO:0000313" key="6">
    <source>
        <dbReference type="Proteomes" id="UP000297053"/>
    </source>
</evidence>
<dbReference type="PANTHER" id="PTHR43685">
    <property type="entry name" value="GLYCOSYLTRANSFERASE"/>
    <property type="match status" value="1"/>
</dbReference>
<evidence type="ECO:0000256" key="3">
    <source>
        <dbReference type="ARBA" id="ARBA00022679"/>
    </source>
</evidence>
<accession>A0A4D6KDZ1</accession>
<dbReference type="OMA" id="MTVAYQK"/>
<keyword evidence="3 5" id="KW-0808">Transferase</keyword>
<proteinExistence type="inferred from homology"/>